<protein>
    <submittedName>
        <fullName evidence="1">Uncharacterized protein</fullName>
    </submittedName>
</protein>
<dbReference type="Proteomes" id="UP000054485">
    <property type="component" value="Unassembled WGS sequence"/>
</dbReference>
<dbReference type="AlphaFoldDB" id="A0A0C9ZJJ4"/>
<sequence>MVDDFHALKELTILKPGMDFELAIDKSLLKLPVNLHRFDMMRVFFNHRRLVPDSEWARLTDVKTRIHELDELPRLLRLCPNISSLSMVDIKNPIKFESPGPVTHVNLQYLQVRGRFKLPSDDVGHGLFNATLSQTFASLNIAKWGRGHMKSSRHL</sequence>
<reference evidence="1 2" key="1">
    <citation type="submission" date="2014-04" db="EMBL/GenBank/DDBJ databases">
        <authorList>
            <consortium name="DOE Joint Genome Institute"/>
            <person name="Kuo A."/>
            <person name="Ruytinx J."/>
            <person name="Rineau F."/>
            <person name="Colpaert J."/>
            <person name="Kohler A."/>
            <person name="Nagy L.G."/>
            <person name="Floudas D."/>
            <person name="Copeland A."/>
            <person name="Barry K.W."/>
            <person name="Cichocki N."/>
            <person name="Veneault-Fourrey C."/>
            <person name="LaButti K."/>
            <person name="Lindquist E.A."/>
            <person name="Lipzen A."/>
            <person name="Lundell T."/>
            <person name="Morin E."/>
            <person name="Murat C."/>
            <person name="Sun H."/>
            <person name="Tunlid A."/>
            <person name="Henrissat B."/>
            <person name="Grigoriev I.V."/>
            <person name="Hibbett D.S."/>
            <person name="Martin F."/>
            <person name="Nordberg H.P."/>
            <person name="Cantor M.N."/>
            <person name="Hua S.X."/>
        </authorList>
    </citation>
    <scope>NUCLEOTIDE SEQUENCE [LARGE SCALE GENOMIC DNA]</scope>
    <source>
        <strain evidence="1 2">UH-Slu-Lm8-n1</strain>
    </source>
</reference>
<dbReference type="HOGENOM" id="CLU_1696666_0_0_1"/>
<name>A0A0C9ZJJ4_9AGAM</name>
<evidence type="ECO:0000313" key="1">
    <source>
        <dbReference type="EMBL" id="KIK37620.1"/>
    </source>
</evidence>
<dbReference type="OrthoDB" id="2623782at2759"/>
<proteinExistence type="predicted"/>
<gene>
    <name evidence="1" type="ORF">CY34DRAFT_15597</name>
</gene>
<organism evidence="1 2">
    <name type="scientific">Suillus luteus UH-Slu-Lm8-n1</name>
    <dbReference type="NCBI Taxonomy" id="930992"/>
    <lineage>
        <taxon>Eukaryota</taxon>
        <taxon>Fungi</taxon>
        <taxon>Dikarya</taxon>
        <taxon>Basidiomycota</taxon>
        <taxon>Agaricomycotina</taxon>
        <taxon>Agaricomycetes</taxon>
        <taxon>Agaricomycetidae</taxon>
        <taxon>Boletales</taxon>
        <taxon>Suillineae</taxon>
        <taxon>Suillaceae</taxon>
        <taxon>Suillus</taxon>
    </lineage>
</organism>
<evidence type="ECO:0000313" key="2">
    <source>
        <dbReference type="Proteomes" id="UP000054485"/>
    </source>
</evidence>
<reference evidence="2" key="2">
    <citation type="submission" date="2015-01" db="EMBL/GenBank/DDBJ databases">
        <title>Evolutionary Origins and Diversification of the Mycorrhizal Mutualists.</title>
        <authorList>
            <consortium name="DOE Joint Genome Institute"/>
            <consortium name="Mycorrhizal Genomics Consortium"/>
            <person name="Kohler A."/>
            <person name="Kuo A."/>
            <person name="Nagy L.G."/>
            <person name="Floudas D."/>
            <person name="Copeland A."/>
            <person name="Barry K.W."/>
            <person name="Cichocki N."/>
            <person name="Veneault-Fourrey C."/>
            <person name="LaButti K."/>
            <person name="Lindquist E.A."/>
            <person name="Lipzen A."/>
            <person name="Lundell T."/>
            <person name="Morin E."/>
            <person name="Murat C."/>
            <person name="Riley R."/>
            <person name="Ohm R."/>
            <person name="Sun H."/>
            <person name="Tunlid A."/>
            <person name="Henrissat B."/>
            <person name="Grigoriev I.V."/>
            <person name="Hibbett D.S."/>
            <person name="Martin F."/>
        </authorList>
    </citation>
    <scope>NUCLEOTIDE SEQUENCE [LARGE SCALE GENOMIC DNA]</scope>
    <source>
        <strain evidence="2">UH-Slu-Lm8-n1</strain>
    </source>
</reference>
<keyword evidence="2" id="KW-1185">Reference proteome</keyword>
<dbReference type="InParanoid" id="A0A0C9ZJJ4"/>
<dbReference type="EMBL" id="KN835440">
    <property type="protein sequence ID" value="KIK37620.1"/>
    <property type="molecule type" value="Genomic_DNA"/>
</dbReference>
<accession>A0A0C9ZJJ4</accession>